<gene>
    <name evidence="2" type="ORF">FYC77_07945</name>
</gene>
<feature type="region of interest" description="Disordered" evidence="1">
    <location>
        <begin position="125"/>
        <end position="145"/>
    </location>
</feature>
<dbReference type="PANTHER" id="PTHR35336">
    <property type="entry name" value="ADENOSYLCOBINAMIDE AMIDOHYDROLASE"/>
    <property type="match status" value="1"/>
</dbReference>
<evidence type="ECO:0000313" key="2">
    <source>
        <dbReference type="EMBL" id="TYT62420.1"/>
    </source>
</evidence>
<name>A0A5D5ASE1_9EURY</name>
<dbReference type="InterPro" id="IPR052209">
    <property type="entry name" value="CbiZ"/>
</dbReference>
<dbReference type="Proteomes" id="UP000324104">
    <property type="component" value="Unassembled WGS sequence"/>
</dbReference>
<dbReference type="RefSeq" id="WP_149080971.1">
    <property type="nucleotide sequence ID" value="NZ_VTAW01000008.1"/>
</dbReference>
<keyword evidence="3" id="KW-1185">Reference proteome</keyword>
<evidence type="ECO:0000313" key="3">
    <source>
        <dbReference type="Proteomes" id="UP000324104"/>
    </source>
</evidence>
<dbReference type="EMBL" id="VTAW01000008">
    <property type="protein sequence ID" value="TYT62420.1"/>
    <property type="molecule type" value="Genomic_DNA"/>
</dbReference>
<dbReference type="AlphaFoldDB" id="A0A5D5ASE1"/>
<reference evidence="2 3" key="1">
    <citation type="submission" date="2019-08" db="EMBL/GenBank/DDBJ databases">
        <title>Archaea genome.</title>
        <authorList>
            <person name="Kajale S."/>
            <person name="Shouche Y."/>
            <person name="Deshpande N."/>
            <person name="Sharma A."/>
        </authorList>
    </citation>
    <scope>NUCLEOTIDE SEQUENCE [LARGE SCALE GENOMIC DNA]</scope>
    <source>
        <strain evidence="2 3">ESP3B_9</strain>
    </source>
</reference>
<organism evidence="2 3">
    <name type="scientific">Natrialba swarupiae</name>
    <dbReference type="NCBI Taxonomy" id="2448032"/>
    <lineage>
        <taxon>Archaea</taxon>
        <taxon>Methanobacteriati</taxon>
        <taxon>Methanobacteriota</taxon>
        <taxon>Stenosarchaea group</taxon>
        <taxon>Halobacteria</taxon>
        <taxon>Halobacteriales</taxon>
        <taxon>Natrialbaceae</taxon>
        <taxon>Natrialba</taxon>
    </lineage>
</organism>
<sequence length="272" mass="28383">MTDGDRAYRATRRDGVLRVGQPGAEWFSSGWNGGRRRVDCAYNVSVPDGWNRTDLESYADDRLERAEFGRLEGTAAGYNRDGSVGRNDDPLVLFTGVDLEHARGARRGSVTVYATAGLSNPAALPMDPAGGLSPTESDAESAADPSFTGAGTVNLIVGTTRALAPGALANLLAVAVEAKTTTLLGETGFPGTTTDAVVVGHDPDGSRAEFSGSATPVGAATRACVREAVRASLRSRYGDGTEIPESVADAEHGISTDRRARVFRPLLEGNGD</sequence>
<proteinExistence type="predicted"/>
<accession>A0A5D5ASE1</accession>
<dbReference type="Pfam" id="PF01955">
    <property type="entry name" value="CbiZ"/>
    <property type="match status" value="1"/>
</dbReference>
<dbReference type="InterPro" id="IPR002808">
    <property type="entry name" value="AdoCbi_amidolase"/>
</dbReference>
<comment type="caution">
    <text evidence="2">The sequence shown here is derived from an EMBL/GenBank/DDBJ whole genome shotgun (WGS) entry which is preliminary data.</text>
</comment>
<dbReference type="GO" id="GO:0016787">
    <property type="term" value="F:hydrolase activity"/>
    <property type="evidence" value="ECO:0007669"/>
    <property type="project" value="UniProtKB-KW"/>
</dbReference>
<protein>
    <submittedName>
        <fullName evidence="2">Adenosylcobinamide amidohydrolase</fullName>
    </submittedName>
</protein>
<keyword evidence="2" id="KW-0378">Hydrolase</keyword>
<evidence type="ECO:0000256" key="1">
    <source>
        <dbReference type="SAM" id="MobiDB-lite"/>
    </source>
</evidence>
<dbReference type="PANTHER" id="PTHR35336:SF5">
    <property type="entry name" value="ADENOSYLCOBINAMIDE AMIDOHYDROLASE"/>
    <property type="match status" value="1"/>
</dbReference>